<dbReference type="GeneID" id="77470747"/>
<feature type="coiled-coil region" evidence="1">
    <location>
        <begin position="34"/>
        <end position="64"/>
    </location>
</feature>
<accession>A0A2T3FZ64</accession>
<keyword evidence="3" id="KW-1185">Reference proteome</keyword>
<keyword evidence="1" id="KW-0175">Coiled coil</keyword>
<proteinExistence type="predicted"/>
<organism evidence="2 3">
    <name type="scientific">Faecalibacillus faecis</name>
    <dbReference type="NCBI Taxonomy" id="1982628"/>
    <lineage>
        <taxon>Bacteria</taxon>
        <taxon>Bacillati</taxon>
        <taxon>Bacillota</taxon>
        <taxon>Erysipelotrichia</taxon>
        <taxon>Erysipelotrichales</taxon>
        <taxon>Coprobacillaceae</taxon>
        <taxon>Faecalibacillus</taxon>
    </lineage>
</organism>
<dbReference type="EMBL" id="PYLP01000006">
    <property type="protein sequence ID" value="PST40566.1"/>
    <property type="molecule type" value="Genomic_DNA"/>
</dbReference>
<dbReference type="RefSeq" id="WP_106987873.1">
    <property type="nucleotide sequence ID" value="NZ_PYLP01000006.1"/>
</dbReference>
<dbReference type="Proteomes" id="UP000241201">
    <property type="component" value="Unassembled WGS sequence"/>
</dbReference>
<reference evidence="3" key="1">
    <citation type="submission" date="2018-03" db="EMBL/GenBank/DDBJ databases">
        <title>Lachnoclostridium SNUG30370 gen.nov., sp.nov., isolated from human faeces.</title>
        <authorList>
            <person name="Seo B."/>
            <person name="Jeon K."/>
            <person name="Ko G."/>
        </authorList>
    </citation>
    <scope>NUCLEOTIDE SEQUENCE [LARGE SCALE GENOMIC DNA]</scope>
    <source>
        <strain evidence="3">SNUG30370</strain>
    </source>
</reference>
<evidence type="ECO:0000313" key="3">
    <source>
        <dbReference type="Proteomes" id="UP000241201"/>
    </source>
</evidence>
<gene>
    <name evidence="2" type="ORF">C7U55_06540</name>
</gene>
<comment type="caution">
    <text evidence="2">The sequence shown here is derived from an EMBL/GenBank/DDBJ whole genome shotgun (WGS) entry which is preliminary data.</text>
</comment>
<protein>
    <submittedName>
        <fullName evidence="2">Uncharacterized protein</fullName>
    </submittedName>
</protein>
<evidence type="ECO:0000256" key="1">
    <source>
        <dbReference type="SAM" id="Coils"/>
    </source>
</evidence>
<name>A0A2T3FZ64_9FIRM</name>
<dbReference type="AlphaFoldDB" id="A0A2T3FZ64"/>
<evidence type="ECO:0000313" key="2">
    <source>
        <dbReference type="EMBL" id="PST40566.1"/>
    </source>
</evidence>
<sequence length="149" mass="16973">MAIGRITYEDKIDYQKQGQDDRYKVTAKDMNEIKKTFNNSAEAIERNVEETERLQVKLDDAINRTGHYKIEDGKIYFEQINGSFGEGIELPAQSSVFINGIVQGTINLDACLFVLEENGGETICGDYEAYIDYLDKHQSTNEESEDEIL</sequence>